<evidence type="ECO:0000256" key="12">
    <source>
        <dbReference type="ARBA" id="ARBA00023303"/>
    </source>
</evidence>
<evidence type="ECO:0000313" key="15">
    <source>
        <dbReference type="EnsemblMetazoa" id="CapteP97806"/>
    </source>
</evidence>
<dbReference type="EMBL" id="AMQN01010553">
    <property type="status" value="NOT_ANNOTATED_CDS"/>
    <property type="molecule type" value="Genomic_DNA"/>
</dbReference>
<evidence type="ECO:0000256" key="4">
    <source>
        <dbReference type="ARBA" id="ARBA00022614"/>
    </source>
</evidence>
<keyword evidence="6 13" id="KW-0732">Signal</keyword>
<evidence type="ECO:0000256" key="13">
    <source>
        <dbReference type="SAM" id="SignalP"/>
    </source>
</evidence>
<dbReference type="PANTHER" id="PTHR46473">
    <property type="entry name" value="GH08155P"/>
    <property type="match status" value="1"/>
</dbReference>
<dbReference type="EMBL" id="KB308112">
    <property type="protein sequence ID" value="ELT98272.1"/>
    <property type="molecule type" value="Genomic_DNA"/>
</dbReference>
<evidence type="ECO:0000256" key="1">
    <source>
        <dbReference type="ARBA" id="ARBA00004162"/>
    </source>
</evidence>
<evidence type="ECO:0000313" key="14">
    <source>
        <dbReference type="EMBL" id="ELT98272.1"/>
    </source>
</evidence>
<evidence type="ECO:0000256" key="11">
    <source>
        <dbReference type="ARBA" id="ARBA00023157"/>
    </source>
</evidence>
<dbReference type="OMA" id="FSCKFEE"/>
<evidence type="ECO:0000256" key="3">
    <source>
        <dbReference type="ARBA" id="ARBA00022475"/>
    </source>
</evidence>
<feature type="non-terminal residue" evidence="14">
    <location>
        <position position="141"/>
    </location>
</feature>
<evidence type="ECO:0000256" key="7">
    <source>
        <dbReference type="ARBA" id="ARBA00022737"/>
    </source>
</evidence>
<sequence>MDSYFTVFLFFGAAFCISGFSATAHSFCGTCECSRTVVNCSGRNIDHLPTHNIKGIQGLDLSFNNISNFPEHFFRGFLSLQMLNMSYNRIQSIHPNTFASLRNLTHLELANTSLTAEILEISVFGALKDTKIETLILAGLD</sequence>
<dbReference type="Gene3D" id="3.80.10.10">
    <property type="entry name" value="Ribonuclease Inhibitor"/>
    <property type="match status" value="1"/>
</dbReference>
<keyword evidence="10" id="KW-0472">Membrane</keyword>
<name>R7TXF4_CAPTE</name>
<evidence type="ECO:0000256" key="9">
    <source>
        <dbReference type="ARBA" id="ARBA00023065"/>
    </source>
</evidence>
<evidence type="ECO:0000313" key="16">
    <source>
        <dbReference type="Proteomes" id="UP000014760"/>
    </source>
</evidence>
<keyword evidence="7" id="KW-0677">Repeat</keyword>
<feature type="chain" id="PRO_5008787471" description="LRRNT domain-containing protein" evidence="13">
    <location>
        <begin position="25"/>
        <end position="141"/>
    </location>
</feature>
<dbReference type="EnsemblMetazoa" id="CapteT97806">
    <property type="protein sequence ID" value="CapteP97806"/>
    <property type="gene ID" value="CapteG97806"/>
</dbReference>
<dbReference type="OrthoDB" id="6150654at2759"/>
<keyword evidence="4" id="KW-0433">Leucine-rich repeat</keyword>
<comment type="subcellular location">
    <subcellularLocation>
        <location evidence="1">Cell membrane</location>
        <topology evidence="1">Single-pass membrane protein</topology>
    </subcellularLocation>
</comment>
<gene>
    <name evidence="14" type="ORF">CAPTEDRAFT_97806</name>
</gene>
<dbReference type="PANTHER" id="PTHR46473:SF10">
    <property type="entry name" value="LD45603P-RELATED"/>
    <property type="match status" value="1"/>
</dbReference>
<dbReference type="STRING" id="283909.R7TXF4"/>
<dbReference type="AlphaFoldDB" id="R7TXF4"/>
<dbReference type="SUPFAM" id="SSF52058">
    <property type="entry name" value="L domain-like"/>
    <property type="match status" value="1"/>
</dbReference>
<organism evidence="14">
    <name type="scientific">Capitella teleta</name>
    <name type="common">Polychaete worm</name>
    <dbReference type="NCBI Taxonomy" id="283909"/>
    <lineage>
        <taxon>Eukaryota</taxon>
        <taxon>Metazoa</taxon>
        <taxon>Spiralia</taxon>
        <taxon>Lophotrochozoa</taxon>
        <taxon>Annelida</taxon>
        <taxon>Polychaeta</taxon>
        <taxon>Sedentaria</taxon>
        <taxon>Scolecida</taxon>
        <taxon>Capitellidae</taxon>
        <taxon>Capitella</taxon>
    </lineage>
</organism>
<dbReference type="InterPro" id="IPR051432">
    <property type="entry name" value="KCNMA1_auxiliary"/>
</dbReference>
<protein>
    <recommendedName>
        <fullName evidence="17">LRRNT domain-containing protein</fullName>
    </recommendedName>
</protein>
<keyword evidence="8" id="KW-1133">Transmembrane helix</keyword>
<dbReference type="SMART" id="SM00369">
    <property type="entry name" value="LRR_TYP"/>
    <property type="match status" value="3"/>
</dbReference>
<keyword evidence="3" id="KW-1003">Cell membrane</keyword>
<reference evidence="16" key="1">
    <citation type="submission" date="2012-12" db="EMBL/GenBank/DDBJ databases">
        <authorList>
            <person name="Hellsten U."/>
            <person name="Grimwood J."/>
            <person name="Chapman J.A."/>
            <person name="Shapiro H."/>
            <person name="Aerts A."/>
            <person name="Otillar R.P."/>
            <person name="Terry A.Y."/>
            <person name="Boore J.L."/>
            <person name="Simakov O."/>
            <person name="Marletaz F."/>
            <person name="Cho S.-J."/>
            <person name="Edsinger-Gonzales E."/>
            <person name="Havlak P."/>
            <person name="Kuo D.-H."/>
            <person name="Larsson T."/>
            <person name="Lv J."/>
            <person name="Arendt D."/>
            <person name="Savage R."/>
            <person name="Osoegawa K."/>
            <person name="de Jong P."/>
            <person name="Lindberg D.R."/>
            <person name="Seaver E.C."/>
            <person name="Weisblat D.A."/>
            <person name="Putnam N.H."/>
            <person name="Grigoriev I.V."/>
            <person name="Rokhsar D.S."/>
        </authorList>
    </citation>
    <scope>NUCLEOTIDE SEQUENCE</scope>
    <source>
        <strain evidence="16">I ESC-2004</strain>
    </source>
</reference>
<dbReference type="InterPro" id="IPR001611">
    <property type="entry name" value="Leu-rich_rpt"/>
</dbReference>
<keyword evidence="16" id="KW-1185">Reference proteome</keyword>
<reference evidence="14 16" key="2">
    <citation type="journal article" date="2013" name="Nature">
        <title>Insights into bilaterian evolution from three spiralian genomes.</title>
        <authorList>
            <person name="Simakov O."/>
            <person name="Marletaz F."/>
            <person name="Cho S.J."/>
            <person name="Edsinger-Gonzales E."/>
            <person name="Havlak P."/>
            <person name="Hellsten U."/>
            <person name="Kuo D.H."/>
            <person name="Larsson T."/>
            <person name="Lv J."/>
            <person name="Arendt D."/>
            <person name="Savage R."/>
            <person name="Osoegawa K."/>
            <person name="de Jong P."/>
            <person name="Grimwood J."/>
            <person name="Chapman J.A."/>
            <person name="Shapiro H."/>
            <person name="Aerts A."/>
            <person name="Otillar R.P."/>
            <person name="Terry A.Y."/>
            <person name="Boore J.L."/>
            <person name="Grigoriev I.V."/>
            <person name="Lindberg D.R."/>
            <person name="Seaver E.C."/>
            <person name="Weisblat D.A."/>
            <person name="Putnam N.H."/>
            <person name="Rokhsar D.S."/>
        </authorList>
    </citation>
    <scope>NUCLEOTIDE SEQUENCE</scope>
    <source>
        <strain evidence="14 16">I ESC-2004</strain>
    </source>
</reference>
<dbReference type="HOGENOM" id="CLU_1830152_0_0_1"/>
<dbReference type="Pfam" id="PF13855">
    <property type="entry name" value="LRR_8"/>
    <property type="match status" value="1"/>
</dbReference>
<dbReference type="InterPro" id="IPR003591">
    <property type="entry name" value="Leu-rich_rpt_typical-subtyp"/>
</dbReference>
<keyword evidence="11" id="KW-1015">Disulfide bond</keyword>
<dbReference type="GO" id="GO:0034220">
    <property type="term" value="P:monoatomic ion transmembrane transport"/>
    <property type="evidence" value="ECO:0007669"/>
    <property type="project" value="UniProtKB-KW"/>
</dbReference>
<feature type="signal peptide" evidence="13">
    <location>
        <begin position="1"/>
        <end position="24"/>
    </location>
</feature>
<keyword evidence="12" id="KW-0407">Ion channel</keyword>
<accession>R7TXF4</accession>
<reference evidence="15" key="3">
    <citation type="submission" date="2015-06" db="UniProtKB">
        <authorList>
            <consortium name="EnsemblMetazoa"/>
        </authorList>
    </citation>
    <scope>IDENTIFICATION</scope>
</reference>
<proteinExistence type="predicted"/>
<evidence type="ECO:0000256" key="2">
    <source>
        <dbReference type="ARBA" id="ARBA00022448"/>
    </source>
</evidence>
<keyword evidence="9" id="KW-0406">Ion transport</keyword>
<dbReference type="InterPro" id="IPR032675">
    <property type="entry name" value="LRR_dom_sf"/>
</dbReference>
<keyword evidence="5" id="KW-0812">Transmembrane</keyword>
<evidence type="ECO:0000256" key="10">
    <source>
        <dbReference type="ARBA" id="ARBA00023136"/>
    </source>
</evidence>
<keyword evidence="2" id="KW-0813">Transport</keyword>
<dbReference type="GO" id="GO:0005886">
    <property type="term" value="C:plasma membrane"/>
    <property type="evidence" value="ECO:0007669"/>
    <property type="project" value="UniProtKB-SubCell"/>
</dbReference>
<dbReference type="Proteomes" id="UP000014760">
    <property type="component" value="Unassembled WGS sequence"/>
</dbReference>
<evidence type="ECO:0000256" key="5">
    <source>
        <dbReference type="ARBA" id="ARBA00022692"/>
    </source>
</evidence>
<evidence type="ECO:0000256" key="8">
    <source>
        <dbReference type="ARBA" id="ARBA00022989"/>
    </source>
</evidence>
<dbReference type="PROSITE" id="PS51450">
    <property type="entry name" value="LRR"/>
    <property type="match status" value="1"/>
</dbReference>
<evidence type="ECO:0008006" key="17">
    <source>
        <dbReference type="Google" id="ProtNLM"/>
    </source>
</evidence>
<evidence type="ECO:0000256" key="6">
    <source>
        <dbReference type="ARBA" id="ARBA00022729"/>
    </source>
</evidence>